<dbReference type="PANTHER" id="PTHR23522">
    <property type="entry name" value="BLL5896 PROTEIN"/>
    <property type="match status" value="1"/>
</dbReference>
<keyword evidence="11" id="KW-1185">Reference proteome</keyword>
<dbReference type="GO" id="GO:0005886">
    <property type="term" value="C:plasma membrane"/>
    <property type="evidence" value="ECO:0007669"/>
    <property type="project" value="UniProtKB-SubCell"/>
</dbReference>
<feature type="transmembrane region" description="Helical" evidence="8">
    <location>
        <begin position="203"/>
        <end position="223"/>
    </location>
</feature>
<feature type="transmembrane region" description="Helical" evidence="8">
    <location>
        <begin position="40"/>
        <end position="59"/>
    </location>
</feature>
<evidence type="ECO:0000256" key="3">
    <source>
        <dbReference type="ARBA" id="ARBA00022475"/>
    </source>
</evidence>
<keyword evidence="5 8" id="KW-0812">Transmembrane</keyword>
<dbReference type="GO" id="GO:0030395">
    <property type="term" value="F:lactose binding"/>
    <property type="evidence" value="ECO:0007669"/>
    <property type="project" value="TreeGrafter"/>
</dbReference>
<dbReference type="PANTHER" id="PTHR23522:SF10">
    <property type="entry name" value="3-PHENYLPROPIONIC ACID TRANSPORTER-RELATED"/>
    <property type="match status" value="1"/>
</dbReference>
<dbReference type="Gene3D" id="1.20.1250.20">
    <property type="entry name" value="MFS general substrate transporter like domains"/>
    <property type="match status" value="2"/>
</dbReference>
<evidence type="ECO:0000256" key="1">
    <source>
        <dbReference type="ARBA" id="ARBA00004429"/>
    </source>
</evidence>
<dbReference type="STRING" id="280332.CQ12_10350"/>
<dbReference type="InterPro" id="IPR020846">
    <property type="entry name" value="MFS_dom"/>
</dbReference>
<evidence type="ECO:0000256" key="2">
    <source>
        <dbReference type="ARBA" id="ARBA00022448"/>
    </source>
</evidence>
<dbReference type="InterPro" id="IPR036259">
    <property type="entry name" value="MFS_trans_sf"/>
</dbReference>
<protein>
    <submittedName>
        <fullName evidence="10">MFS transporter</fullName>
    </submittedName>
</protein>
<evidence type="ECO:0000259" key="9">
    <source>
        <dbReference type="PROSITE" id="PS50850"/>
    </source>
</evidence>
<evidence type="ECO:0000313" key="11">
    <source>
        <dbReference type="Proteomes" id="UP000050863"/>
    </source>
</evidence>
<name>A0A0R3LRD8_9BRAD</name>
<dbReference type="PIRSF" id="PIRSF004925">
    <property type="entry name" value="HcaT"/>
    <property type="match status" value="1"/>
</dbReference>
<gene>
    <name evidence="10" type="ORF">CQ12_10350</name>
</gene>
<reference evidence="10 11" key="1">
    <citation type="submission" date="2014-03" db="EMBL/GenBank/DDBJ databases">
        <title>Bradyrhizobium valentinum sp. nov., isolated from effective nodules of Lupinus mariae-josephae, a lupine endemic of basic-lime soils in Eastern Spain.</title>
        <authorList>
            <person name="Duran D."/>
            <person name="Rey L."/>
            <person name="Navarro A."/>
            <person name="Busquets A."/>
            <person name="Imperial J."/>
            <person name="Ruiz-Argueso T."/>
        </authorList>
    </citation>
    <scope>NUCLEOTIDE SEQUENCE [LARGE SCALE GENOMIC DNA]</scope>
    <source>
        <strain evidence="10 11">PAC68</strain>
    </source>
</reference>
<evidence type="ECO:0000256" key="8">
    <source>
        <dbReference type="SAM" id="Phobius"/>
    </source>
</evidence>
<feature type="transmembrane region" description="Helical" evidence="8">
    <location>
        <begin position="276"/>
        <end position="302"/>
    </location>
</feature>
<feature type="transmembrane region" description="Helical" evidence="8">
    <location>
        <begin position="338"/>
        <end position="358"/>
    </location>
</feature>
<dbReference type="InterPro" id="IPR024989">
    <property type="entry name" value="MFS_assoc_dom"/>
</dbReference>
<dbReference type="AlphaFoldDB" id="A0A0R3LRD8"/>
<keyword evidence="3" id="KW-1003">Cell membrane</keyword>
<feature type="transmembrane region" description="Helical" evidence="8">
    <location>
        <begin position="243"/>
        <end position="264"/>
    </location>
</feature>
<sequence>MRVSGPIAYIALYATLYAAFGVASPFWPKYFETRSLAPEQIGLILAAALVVRLVAGPLVGMFADFLQSLRLVLAACAVLAAAAAVALLWADSFWLLLLVALVQAAALAPTTSIADALSVNAARPRLAGRPFEYGWIRGAASAAFVCGTLIIGQLITSSDLTRVIWLNAALLVAAAGATALIPRVSTPAAPHISVSKLAYEIRGLFGIARFRILILVSALIYGSHAVHDAFAVIRWSNAGIDTTVISILWSEAVAAEVIVFFLVGPALLNRLGARGAAVLAATAGIIRWSVAGTTTSVVALAMVQPLHGLTFALLHLACMRMMAVLVPIRMAATAQAAYAFGSGAVTSALTLLSGFFYANYGGGAFVAMAAVCALAWPLAWFGFADAQDTSARAR</sequence>
<keyword evidence="6 8" id="KW-1133">Transmembrane helix</keyword>
<keyword evidence="4" id="KW-0997">Cell inner membrane</keyword>
<evidence type="ECO:0000256" key="5">
    <source>
        <dbReference type="ARBA" id="ARBA00022692"/>
    </source>
</evidence>
<comment type="subcellular location">
    <subcellularLocation>
        <location evidence="1">Cell inner membrane</location>
        <topology evidence="1">Multi-pass membrane protein</topology>
    </subcellularLocation>
</comment>
<evidence type="ECO:0000313" key="10">
    <source>
        <dbReference type="EMBL" id="KRR10457.1"/>
    </source>
</evidence>
<feature type="transmembrane region" description="Helical" evidence="8">
    <location>
        <begin position="95"/>
        <end position="114"/>
    </location>
</feature>
<proteinExistence type="predicted"/>
<feature type="transmembrane region" description="Helical" evidence="8">
    <location>
        <begin position="71"/>
        <end position="89"/>
    </location>
</feature>
<dbReference type="InterPro" id="IPR026032">
    <property type="entry name" value="HcaT-like"/>
</dbReference>
<dbReference type="Proteomes" id="UP000050863">
    <property type="component" value="Unassembled WGS sequence"/>
</dbReference>
<evidence type="ECO:0000256" key="4">
    <source>
        <dbReference type="ARBA" id="ARBA00022519"/>
    </source>
</evidence>
<organism evidence="10 11">
    <name type="scientific">Bradyrhizobium jicamae</name>
    <dbReference type="NCBI Taxonomy" id="280332"/>
    <lineage>
        <taxon>Bacteria</taxon>
        <taxon>Pseudomonadati</taxon>
        <taxon>Pseudomonadota</taxon>
        <taxon>Alphaproteobacteria</taxon>
        <taxon>Hyphomicrobiales</taxon>
        <taxon>Nitrobacteraceae</taxon>
        <taxon>Bradyrhizobium</taxon>
    </lineage>
</organism>
<feature type="transmembrane region" description="Helical" evidence="8">
    <location>
        <begin position="162"/>
        <end position="182"/>
    </location>
</feature>
<keyword evidence="2" id="KW-0813">Transport</keyword>
<accession>A0A0R3LRD8</accession>
<dbReference type="PROSITE" id="PS50850">
    <property type="entry name" value="MFS"/>
    <property type="match status" value="1"/>
</dbReference>
<feature type="transmembrane region" description="Helical" evidence="8">
    <location>
        <begin position="364"/>
        <end position="384"/>
    </location>
</feature>
<evidence type="ECO:0000256" key="7">
    <source>
        <dbReference type="ARBA" id="ARBA00023136"/>
    </source>
</evidence>
<feature type="domain" description="Major facilitator superfamily (MFS) profile" evidence="9">
    <location>
        <begin position="1"/>
        <end position="387"/>
    </location>
</feature>
<keyword evidence="7 8" id="KW-0472">Membrane</keyword>
<comment type="caution">
    <text evidence="10">The sequence shown here is derived from an EMBL/GenBank/DDBJ whole genome shotgun (WGS) entry which is preliminary data.</text>
</comment>
<feature type="transmembrane region" description="Helical" evidence="8">
    <location>
        <begin position="7"/>
        <end position="28"/>
    </location>
</feature>
<dbReference type="OrthoDB" id="9150135at2"/>
<evidence type="ECO:0000256" key="6">
    <source>
        <dbReference type="ARBA" id="ARBA00022989"/>
    </source>
</evidence>
<dbReference type="GO" id="GO:0015528">
    <property type="term" value="F:lactose:proton symporter activity"/>
    <property type="evidence" value="ECO:0007669"/>
    <property type="project" value="TreeGrafter"/>
</dbReference>
<dbReference type="SUPFAM" id="SSF103473">
    <property type="entry name" value="MFS general substrate transporter"/>
    <property type="match status" value="1"/>
</dbReference>
<dbReference type="RefSeq" id="WP_057835064.1">
    <property type="nucleotide sequence ID" value="NZ_LLXZ01000059.1"/>
</dbReference>
<dbReference type="EMBL" id="LLXZ01000059">
    <property type="protein sequence ID" value="KRR10457.1"/>
    <property type="molecule type" value="Genomic_DNA"/>
</dbReference>
<dbReference type="NCBIfam" id="NF037955">
    <property type="entry name" value="mfs"/>
    <property type="match status" value="1"/>
</dbReference>
<feature type="transmembrane region" description="Helical" evidence="8">
    <location>
        <begin position="135"/>
        <end position="156"/>
    </location>
</feature>
<dbReference type="Pfam" id="PF12832">
    <property type="entry name" value="MFS_1_like"/>
    <property type="match status" value="1"/>
</dbReference>